<organism evidence="5 6">
    <name type="scientific">Operophtera brumata</name>
    <name type="common">Winter moth</name>
    <name type="synonym">Phalaena brumata</name>
    <dbReference type="NCBI Taxonomy" id="104452"/>
    <lineage>
        <taxon>Eukaryota</taxon>
        <taxon>Metazoa</taxon>
        <taxon>Ecdysozoa</taxon>
        <taxon>Arthropoda</taxon>
        <taxon>Hexapoda</taxon>
        <taxon>Insecta</taxon>
        <taxon>Pterygota</taxon>
        <taxon>Neoptera</taxon>
        <taxon>Endopterygota</taxon>
        <taxon>Lepidoptera</taxon>
        <taxon>Glossata</taxon>
        <taxon>Ditrysia</taxon>
        <taxon>Geometroidea</taxon>
        <taxon>Geometridae</taxon>
        <taxon>Larentiinae</taxon>
        <taxon>Operophtera</taxon>
    </lineage>
</organism>
<dbReference type="GO" id="GO:0016279">
    <property type="term" value="F:protein-lysine N-methyltransferase activity"/>
    <property type="evidence" value="ECO:0007669"/>
    <property type="project" value="InterPro"/>
</dbReference>
<dbReference type="EMBL" id="JTDY01019048">
    <property type="protein sequence ID" value="KOB51800.1"/>
    <property type="molecule type" value="Genomic_DNA"/>
</dbReference>
<evidence type="ECO:0000256" key="4">
    <source>
        <dbReference type="ARBA" id="ARBA00022679"/>
    </source>
</evidence>
<dbReference type="AlphaFoldDB" id="A0A0L7K1Q0"/>
<dbReference type="STRING" id="104452.A0A0L7K1Q0"/>
<protein>
    <submittedName>
        <fullName evidence="5">N-6 adenine-specific DNA methyltransferase 2</fullName>
    </submittedName>
</protein>
<dbReference type="GO" id="GO:0005737">
    <property type="term" value="C:cytoplasm"/>
    <property type="evidence" value="ECO:0007669"/>
    <property type="project" value="UniProtKB-SubCell"/>
</dbReference>
<evidence type="ECO:0000256" key="3">
    <source>
        <dbReference type="ARBA" id="ARBA00022603"/>
    </source>
</evidence>
<dbReference type="PANTHER" id="PTHR13200:SF0">
    <property type="entry name" value="EEF1A LYSINE METHYLTRANSFERASE 1"/>
    <property type="match status" value="1"/>
</dbReference>
<dbReference type="Pfam" id="PF10237">
    <property type="entry name" value="N6-adenineMlase"/>
    <property type="match status" value="1"/>
</dbReference>
<gene>
    <name evidence="5" type="ORF">OBRU01_27169</name>
</gene>
<evidence type="ECO:0000313" key="5">
    <source>
        <dbReference type="EMBL" id="KOB51800.1"/>
    </source>
</evidence>
<keyword evidence="6" id="KW-1185">Reference proteome</keyword>
<comment type="subcellular location">
    <subcellularLocation>
        <location evidence="1">Cytoplasm</location>
    </subcellularLocation>
</comment>
<dbReference type="InterPro" id="IPR041370">
    <property type="entry name" value="Mlase_EEF1AKMT1/ZCCHC4"/>
</dbReference>
<keyword evidence="3 5" id="KW-0489">Methyltransferase</keyword>
<sequence>MEEEDDVPTLSAETFSALQEFYAEQAKRQEILEKLEADDKLKENILFDENWQLSQFWYDEATVQALVKVIDNCIADGEKVALISCPTLFVP</sequence>
<name>A0A0L7K1Q0_OPEBR</name>
<keyword evidence="4 5" id="KW-0808">Transferase</keyword>
<proteinExistence type="predicted"/>
<feature type="non-terminal residue" evidence="5">
    <location>
        <position position="91"/>
    </location>
</feature>
<dbReference type="GO" id="GO:0032259">
    <property type="term" value="P:methylation"/>
    <property type="evidence" value="ECO:0007669"/>
    <property type="project" value="UniProtKB-KW"/>
</dbReference>
<dbReference type="PANTHER" id="PTHR13200">
    <property type="entry name" value="EEF1A LYSINE METHYLTRANSFERASE 1"/>
    <property type="match status" value="1"/>
</dbReference>
<dbReference type="InterPro" id="IPR019369">
    <property type="entry name" value="Efm5/EEF1AKMT1"/>
</dbReference>
<evidence type="ECO:0000256" key="2">
    <source>
        <dbReference type="ARBA" id="ARBA00022490"/>
    </source>
</evidence>
<keyword evidence="2" id="KW-0963">Cytoplasm</keyword>
<dbReference type="Proteomes" id="UP000037510">
    <property type="component" value="Unassembled WGS sequence"/>
</dbReference>
<reference evidence="5 6" key="1">
    <citation type="journal article" date="2015" name="Genome Biol. Evol.">
        <title>The genome of winter moth (Operophtera brumata) provides a genomic perspective on sexual dimorphism and phenology.</title>
        <authorList>
            <person name="Derks M.F."/>
            <person name="Smit S."/>
            <person name="Salis L."/>
            <person name="Schijlen E."/>
            <person name="Bossers A."/>
            <person name="Mateman C."/>
            <person name="Pijl A.S."/>
            <person name="de Ridder D."/>
            <person name="Groenen M.A."/>
            <person name="Visser M.E."/>
            <person name="Megens H.J."/>
        </authorList>
    </citation>
    <scope>NUCLEOTIDE SEQUENCE [LARGE SCALE GENOMIC DNA]</scope>
    <source>
        <strain evidence="5">WM2013NL</strain>
        <tissue evidence="5">Head and thorax</tissue>
    </source>
</reference>
<evidence type="ECO:0000313" key="6">
    <source>
        <dbReference type="Proteomes" id="UP000037510"/>
    </source>
</evidence>
<accession>A0A0L7K1Q0</accession>
<comment type="caution">
    <text evidence="5">The sequence shown here is derived from an EMBL/GenBank/DDBJ whole genome shotgun (WGS) entry which is preliminary data.</text>
</comment>
<evidence type="ECO:0000256" key="1">
    <source>
        <dbReference type="ARBA" id="ARBA00004496"/>
    </source>
</evidence>